<feature type="non-terminal residue" evidence="8">
    <location>
        <position position="1"/>
    </location>
</feature>
<evidence type="ECO:0000256" key="2">
    <source>
        <dbReference type="ARBA" id="ARBA00010617"/>
    </source>
</evidence>
<comment type="caution">
    <text evidence="8">The sequence shown here is derived from an EMBL/GenBank/DDBJ whole genome shotgun (WGS) entry which is preliminary data.</text>
</comment>
<dbReference type="PANTHER" id="PTHR46206">
    <property type="entry name" value="CYTOCHROME P450"/>
    <property type="match status" value="1"/>
</dbReference>
<name>A0A1D2J333_PARBR</name>
<sequence>FHLPSLQPLSSHIIKSASFTAMLEVCWMMDGGRAAAAAASSSAAAAAAAGDLLLAAAREEEPAKRHLPLLARQLAADFAHSCIYASARGNNNDKQHMCIKPMLNSNKCRNRGRHAIKQSCIAIPAYPLKRHTRVLMKPVLVYPSQRGWEQLVPSSAAGLDAQGWPNVSNKETVSEEASGWGTSTTQLVAADVVSWPTFLCIDGKGSNANRGKPYVTERAGTRQPDYPLQEVLFTLINGRHQRTDNSRLDWHDIPLKTSILRMLAQLSSRVFLGEKIRRNPFPTLSIRLSLLGPSVQWLALKRRLVANSLPSCCKLRLEIEQARAIINPVLEERRMAKLAAVRAGLGNSQNDIWMRCSGWSNLAEAATMILFEREEIVQEPRNEIVTVIQSQGWQRTTLYKLKLKKTSNYPIKQSCLKGSMVICRLSGKTPGHETSAQAVSPSPEHLGFRMDSGNMPARDASLQPMRSSMLCAISCSSMIFG</sequence>
<evidence type="ECO:0000313" key="8">
    <source>
        <dbReference type="EMBL" id="ODH12714.1"/>
    </source>
</evidence>
<keyword evidence="5" id="KW-0560">Oxidoreductase</keyword>
<evidence type="ECO:0000256" key="4">
    <source>
        <dbReference type="ARBA" id="ARBA00022723"/>
    </source>
</evidence>
<proteinExistence type="inferred from homology"/>
<evidence type="ECO:0000256" key="3">
    <source>
        <dbReference type="ARBA" id="ARBA00022617"/>
    </source>
</evidence>
<evidence type="ECO:0000256" key="7">
    <source>
        <dbReference type="ARBA" id="ARBA00023033"/>
    </source>
</evidence>
<comment type="cofactor">
    <cofactor evidence="1">
        <name>heme</name>
        <dbReference type="ChEBI" id="CHEBI:30413"/>
    </cofactor>
</comment>
<dbReference type="VEuPathDB" id="FungiDB:PADG_02273"/>
<comment type="similarity">
    <text evidence="2">Belongs to the cytochrome P450 family.</text>
</comment>
<dbReference type="GO" id="GO:0046872">
    <property type="term" value="F:metal ion binding"/>
    <property type="evidence" value="ECO:0007669"/>
    <property type="project" value="UniProtKB-KW"/>
</dbReference>
<organism evidence="8 9">
    <name type="scientific">Paracoccidioides brasiliensis</name>
    <dbReference type="NCBI Taxonomy" id="121759"/>
    <lineage>
        <taxon>Eukaryota</taxon>
        <taxon>Fungi</taxon>
        <taxon>Dikarya</taxon>
        <taxon>Ascomycota</taxon>
        <taxon>Pezizomycotina</taxon>
        <taxon>Eurotiomycetes</taxon>
        <taxon>Eurotiomycetidae</taxon>
        <taxon>Onygenales</taxon>
        <taxon>Ajellomycetaceae</taxon>
        <taxon>Paracoccidioides</taxon>
    </lineage>
</organism>
<dbReference type="PANTHER" id="PTHR46206:SF2">
    <property type="entry name" value="CYTOCHROME P450 MONOOXYGENASE AUSG-RELATED"/>
    <property type="match status" value="1"/>
</dbReference>
<evidence type="ECO:0000256" key="1">
    <source>
        <dbReference type="ARBA" id="ARBA00001971"/>
    </source>
</evidence>
<dbReference type="AlphaFoldDB" id="A0A1D2J333"/>
<evidence type="ECO:0000313" key="9">
    <source>
        <dbReference type="Proteomes" id="UP000242814"/>
    </source>
</evidence>
<keyword evidence="7" id="KW-0503">Monooxygenase</keyword>
<keyword evidence="4" id="KW-0479">Metal-binding</keyword>
<protein>
    <submittedName>
        <fullName evidence="8">Uncharacterized protein</fullName>
    </submittedName>
</protein>
<keyword evidence="6" id="KW-0408">Iron</keyword>
<keyword evidence="3" id="KW-0349">Heme</keyword>
<evidence type="ECO:0000256" key="6">
    <source>
        <dbReference type="ARBA" id="ARBA00023004"/>
    </source>
</evidence>
<accession>A0A1D2J333</accession>
<gene>
    <name evidence="8" type="ORF">ACO22_07988</name>
</gene>
<dbReference type="Proteomes" id="UP000242814">
    <property type="component" value="Unassembled WGS sequence"/>
</dbReference>
<evidence type="ECO:0000256" key="5">
    <source>
        <dbReference type="ARBA" id="ARBA00023002"/>
    </source>
</evidence>
<reference evidence="8 9" key="1">
    <citation type="submission" date="2016-06" db="EMBL/GenBank/DDBJ databases">
        <authorList>
            <person name="Kjaerup R.B."/>
            <person name="Dalgaard T.S."/>
            <person name="Juul-Madsen H.R."/>
        </authorList>
    </citation>
    <scope>NUCLEOTIDE SEQUENCE [LARGE SCALE GENOMIC DNA]</scope>
    <source>
        <strain evidence="8 9">Pb300</strain>
    </source>
</reference>
<dbReference type="EMBL" id="LZYO01000818">
    <property type="protein sequence ID" value="ODH12714.1"/>
    <property type="molecule type" value="Genomic_DNA"/>
</dbReference>
<feature type="non-terminal residue" evidence="8">
    <location>
        <position position="481"/>
    </location>
</feature>
<dbReference type="GO" id="GO:0004497">
    <property type="term" value="F:monooxygenase activity"/>
    <property type="evidence" value="ECO:0007669"/>
    <property type="project" value="UniProtKB-KW"/>
</dbReference>